<gene>
    <name evidence="3" type="primary">nbj2</name>
</gene>
<dbReference type="EMBL" id="DQ084383">
    <property type="protein sequence ID" value="AAZ06277.1"/>
    <property type="molecule type" value="Genomic_DNA"/>
</dbReference>
<protein>
    <submittedName>
        <fullName evidence="3">Putative hemagglutinin/hemolysin</fullName>
    </submittedName>
</protein>
<dbReference type="InterPro" id="IPR036528">
    <property type="entry name" value="Cloacn_immnty_sf"/>
</dbReference>
<accession>A6XA69</accession>
<reference evidence="3" key="1">
    <citation type="journal article" date="2008" name="J. Bacteriol.">
        <title>Transcriptional analysis and functional characterization of a gene pair encoding iron-regulated xenocin and immunity proteins of Xenorhabdus nematophila.</title>
        <authorList>
            <person name="Singh J."/>
            <person name="Banerjee N."/>
        </authorList>
    </citation>
    <scope>NUCLEOTIDE SEQUENCE</scope>
</reference>
<dbReference type="GO" id="GO:0030153">
    <property type="term" value="P:bacteriocin immunity"/>
    <property type="evidence" value="ECO:0007669"/>
    <property type="project" value="InterPro"/>
</dbReference>
<dbReference type="InterPro" id="IPR054246">
    <property type="entry name" value="DUF6973"/>
</dbReference>
<dbReference type="CDD" id="cd22249">
    <property type="entry name" value="UDM1_RNF168_RNF169-like"/>
    <property type="match status" value="1"/>
</dbReference>
<dbReference type="PRINTS" id="PR01296">
    <property type="entry name" value="CLOACNIMMNTY"/>
</dbReference>
<dbReference type="GeneID" id="94019045"/>
<dbReference type="InterPro" id="IPR003063">
    <property type="entry name" value="Cloacn_immnty_fam"/>
</dbReference>
<feature type="region of interest" description="Disordered" evidence="1">
    <location>
        <begin position="87"/>
        <end position="112"/>
    </location>
</feature>
<evidence type="ECO:0000256" key="1">
    <source>
        <dbReference type="SAM" id="MobiDB-lite"/>
    </source>
</evidence>
<sequence length="368" mass="41937">MGIQLKLTWFDKKNEDFVGKEYSQDLGYDDSIIENCGLPLDDTLNNGVFDVLDAWVPVLQGNFNHQINFDKHFYQISFDYRMTDKEKEESKRKAEEEAERKSIEEADRKAKEEGFSDLGEKMRYEIAKGVAERIAKENEKAFLDDFPRFAELEFFLNNPLIVMDIGVFKQDETNITTNAIRFSSQGRGNNQFKAKAHRSLTNGEGSQQNAFSHSLWSATIAAKHGVEVANFAGNAHEGTPSSAGARNFKHLDLNKRFVDSSDPEIEGDKIVDMLNNEIGRKIGQVSGTKSMKELSLKLLDHFYKDGLYVFDKIDYVEYMGIDSLTIGKEKITTEQYNYMRDLFHKLDENGILPEGFELGETGKIVPKK</sequence>
<evidence type="ECO:0000313" key="3">
    <source>
        <dbReference type="EMBL" id="AAZ06277.1"/>
    </source>
</evidence>
<dbReference type="GO" id="GO:0015643">
    <property type="term" value="F:toxic substance binding"/>
    <property type="evidence" value="ECO:0007669"/>
    <property type="project" value="InterPro"/>
</dbReference>
<feature type="domain" description="DUF6973" evidence="2">
    <location>
        <begin position="197"/>
        <end position="299"/>
    </location>
</feature>
<dbReference type="RefSeq" id="WP_013184934.1">
    <property type="nucleotide sequence ID" value="NZ_CBCSBB010000012.1"/>
</dbReference>
<dbReference type="AlphaFoldDB" id="A6XA69"/>
<evidence type="ECO:0000259" key="2">
    <source>
        <dbReference type="Pfam" id="PF22322"/>
    </source>
</evidence>
<dbReference type="SUPFAM" id="SSF54552">
    <property type="entry name" value="Colicin E3 immunity protein"/>
    <property type="match status" value="1"/>
</dbReference>
<name>A6XA69_XENNE</name>
<dbReference type="Gene3D" id="3.10.50.20">
    <property type="entry name" value="Cloacin immunity protein"/>
    <property type="match status" value="1"/>
</dbReference>
<dbReference type="Pfam" id="PF22322">
    <property type="entry name" value="DUF6973"/>
    <property type="match status" value="1"/>
</dbReference>
<organism evidence="3">
    <name type="scientific">Xenorhabdus nematophila</name>
    <name type="common">Achromobacter nematophilus</name>
    <dbReference type="NCBI Taxonomy" id="628"/>
    <lineage>
        <taxon>Bacteria</taxon>
        <taxon>Pseudomonadati</taxon>
        <taxon>Pseudomonadota</taxon>
        <taxon>Gammaproteobacteria</taxon>
        <taxon>Enterobacterales</taxon>
        <taxon>Morganellaceae</taxon>
        <taxon>Xenorhabdus</taxon>
    </lineage>
</organism>
<dbReference type="Pfam" id="PF03513">
    <property type="entry name" value="Cloacin_immun"/>
    <property type="match status" value="1"/>
</dbReference>
<proteinExistence type="predicted"/>